<reference evidence="7 8" key="1">
    <citation type="submission" date="2024-06" db="EMBL/GenBank/DDBJ databases">
        <authorList>
            <person name="Pan Q."/>
            <person name="Wen M."/>
            <person name="Jouanno E."/>
            <person name="Zahm M."/>
            <person name="Klopp C."/>
            <person name="Cabau C."/>
            <person name="Louis A."/>
            <person name="Berthelot C."/>
            <person name="Parey E."/>
            <person name="Roest Crollius H."/>
            <person name="Montfort J."/>
            <person name="Robinson-Rechavi M."/>
            <person name="Bouchez O."/>
            <person name="Lampietro C."/>
            <person name="Lopez Roques C."/>
            <person name="Donnadieu C."/>
            <person name="Postlethwait J."/>
            <person name="Bobe J."/>
            <person name="Verreycken H."/>
            <person name="Guiguen Y."/>
        </authorList>
    </citation>
    <scope>NUCLEOTIDE SEQUENCE [LARGE SCALE GENOMIC DNA]</scope>
    <source>
        <strain evidence="7">Up_M1</strain>
        <tissue evidence="7">Testis</tissue>
    </source>
</reference>
<keyword evidence="3" id="KW-1015">Disulfide bond</keyword>
<feature type="domain" description="BPTI/Kunitz inhibitor" evidence="6">
    <location>
        <begin position="25"/>
        <end position="80"/>
    </location>
</feature>
<organism evidence="7 8">
    <name type="scientific">Umbra pygmaea</name>
    <name type="common">Eastern mudminnow</name>
    <dbReference type="NCBI Taxonomy" id="75934"/>
    <lineage>
        <taxon>Eukaryota</taxon>
        <taxon>Metazoa</taxon>
        <taxon>Chordata</taxon>
        <taxon>Craniata</taxon>
        <taxon>Vertebrata</taxon>
        <taxon>Euteleostomi</taxon>
        <taxon>Actinopterygii</taxon>
        <taxon>Neopterygii</taxon>
        <taxon>Teleostei</taxon>
        <taxon>Protacanthopterygii</taxon>
        <taxon>Esociformes</taxon>
        <taxon>Umbridae</taxon>
        <taxon>Umbra</taxon>
    </lineage>
</organism>
<keyword evidence="8" id="KW-1185">Reference proteome</keyword>
<name>A0ABD0X1S1_UMBPY</name>
<keyword evidence="4" id="KW-0472">Membrane</keyword>
<evidence type="ECO:0000259" key="6">
    <source>
        <dbReference type="PROSITE" id="PS50279"/>
    </source>
</evidence>
<dbReference type="PRINTS" id="PR00759">
    <property type="entry name" value="BASICPTASE"/>
</dbReference>
<dbReference type="AlphaFoldDB" id="A0ABD0X1S1"/>
<evidence type="ECO:0000256" key="1">
    <source>
        <dbReference type="ARBA" id="ARBA00022690"/>
    </source>
</evidence>
<protein>
    <recommendedName>
        <fullName evidence="6">BPTI/Kunitz inhibitor domain-containing protein</fullName>
    </recommendedName>
</protein>
<evidence type="ECO:0000256" key="4">
    <source>
        <dbReference type="SAM" id="Phobius"/>
    </source>
</evidence>
<feature type="domain" description="BPTI/Kunitz inhibitor" evidence="6">
    <location>
        <begin position="96"/>
        <end position="146"/>
    </location>
</feature>
<dbReference type="PANTHER" id="PTHR10083:SF328">
    <property type="entry name" value="TISSUE FACTOR PATHWAY INHIBITOR"/>
    <property type="match status" value="1"/>
</dbReference>
<dbReference type="InterPro" id="IPR002223">
    <property type="entry name" value="Kunitz_BPTI"/>
</dbReference>
<dbReference type="Pfam" id="PF00014">
    <property type="entry name" value="Kunitz_BPTI"/>
    <property type="match status" value="2"/>
</dbReference>
<dbReference type="CDD" id="cd22593">
    <property type="entry name" value="Kunitz_conkunitzin"/>
    <property type="match status" value="1"/>
</dbReference>
<evidence type="ECO:0000313" key="7">
    <source>
        <dbReference type="EMBL" id="KAL0968908.1"/>
    </source>
</evidence>
<dbReference type="SUPFAM" id="SSF57362">
    <property type="entry name" value="BPTI-like"/>
    <property type="match status" value="2"/>
</dbReference>
<keyword evidence="2" id="KW-0722">Serine protease inhibitor</keyword>
<keyword evidence="4" id="KW-1133">Transmembrane helix</keyword>
<comment type="caution">
    <text evidence="7">The sequence shown here is derived from an EMBL/GenBank/DDBJ whole genome shotgun (WGS) entry which is preliminary data.</text>
</comment>
<sequence length="223" mass="25316">MKLLIILCFVLTLFYIVHANIPEFCSLPLDEGTPPVPGSEDFVILLYYDVAKDLCYPFKYRGEGGNANRFTLEKYCIRNCSTRAEALYPMDESKACHLKKNLGECFGSYVRFYYDPIHQKCKKFHWTGCVGNGNRFFNQETCNSTCTGIHDLGDEEEEYEPDTPVAMILGVVFGITGSILLVIVIVLFIKSSKTKKSHKRASEKDQKVQEKPLNEIPMVATIE</sequence>
<keyword evidence="4" id="KW-0812">Transmembrane</keyword>
<accession>A0ABD0X1S1</accession>
<dbReference type="Proteomes" id="UP001557470">
    <property type="component" value="Unassembled WGS sequence"/>
</dbReference>
<keyword evidence="5" id="KW-0732">Signal</keyword>
<dbReference type="PANTHER" id="PTHR10083">
    <property type="entry name" value="KUNITZ-TYPE PROTEASE INHIBITOR-RELATED"/>
    <property type="match status" value="1"/>
</dbReference>
<dbReference type="CDD" id="cd00109">
    <property type="entry name" value="Kunitz-type"/>
    <property type="match status" value="1"/>
</dbReference>
<evidence type="ECO:0000256" key="2">
    <source>
        <dbReference type="ARBA" id="ARBA00022900"/>
    </source>
</evidence>
<keyword evidence="1" id="KW-0646">Protease inhibitor</keyword>
<dbReference type="Gene3D" id="4.10.410.10">
    <property type="entry name" value="Pancreatic trypsin inhibitor Kunitz domain"/>
    <property type="match status" value="2"/>
</dbReference>
<evidence type="ECO:0000256" key="5">
    <source>
        <dbReference type="SAM" id="SignalP"/>
    </source>
</evidence>
<feature type="signal peptide" evidence="5">
    <location>
        <begin position="1"/>
        <end position="19"/>
    </location>
</feature>
<dbReference type="InterPro" id="IPR020901">
    <property type="entry name" value="Prtase_inh_Kunz-CS"/>
</dbReference>
<dbReference type="SMART" id="SM00131">
    <property type="entry name" value="KU"/>
    <property type="match status" value="2"/>
</dbReference>
<evidence type="ECO:0000256" key="3">
    <source>
        <dbReference type="ARBA" id="ARBA00023157"/>
    </source>
</evidence>
<dbReference type="InterPro" id="IPR036880">
    <property type="entry name" value="Kunitz_BPTI_sf"/>
</dbReference>
<proteinExistence type="predicted"/>
<dbReference type="GO" id="GO:0004867">
    <property type="term" value="F:serine-type endopeptidase inhibitor activity"/>
    <property type="evidence" value="ECO:0007669"/>
    <property type="project" value="UniProtKB-KW"/>
</dbReference>
<evidence type="ECO:0000313" key="8">
    <source>
        <dbReference type="Proteomes" id="UP001557470"/>
    </source>
</evidence>
<dbReference type="PROSITE" id="PS00280">
    <property type="entry name" value="BPTI_KUNITZ_1"/>
    <property type="match status" value="1"/>
</dbReference>
<feature type="chain" id="PRO_5044806462" description="BPTI/Kunitz inhibitor domain-containing protein" evidence="5">
    <location>
        <begin position="20"/>
        <end position="223"/>
    </location>
</feature>
<gene>
    <name evidence="7" type="ORF">UPYG_G00273510</name>
</gene>
<dbReference type="EMBL" id="JAGEUA010000008">
    <property type="protein sequence ID" value="KAL0968908.1"/>
    <property type="molecule type" value="Genomic_DNA"/>
</dbReference>
<feature type="transmembrane region" description="Helical" evidence="4">
    <location>
        <begin position="165"/>
        <end position="189"/>
    </location>
</feature>
<dbReference type="InterPro" id="IPR050098">
    <property type="entry name" value="TFPI/VKTCI-like"/>
</dbReference>
<dbReference type="PROSITE" id="PS50279">
    <property type="entry name" value="BPTI_KUNITZ_2"/>
    <property type="match status" value="2"/>
</dbReference>